<name>A0A9P0CE54_9CUCU</name>
<feature type="compositionally biased region" description="Polar residues" evidence="1">
    <location>
        <begin position="285"/>
        <end position="302"/>
    </location>
</feature>
<dbReference type="EMBL" id="OV651813">
    <property type="protein sequence ID" value="CAH1099083.1"/>
    <property type="molecule type" value="Genomic_DNA"/>
</dbReference>
<proteinExistence type="predicted"/>
<sequence length="324" mass="37611">MKYLFTLVNKNGRISQILHQYPEPGHSFLPGDRSFGLIEKNKRKKERIYLPSEWIKLVEESSKKFKVVPVEQDMILNFSDHLKQLFKSVPKGPKKEKFAISTYRLMKYTKNDTFIKCSVSSGFQNFTKFSINEKGDIPFLMPTNKAYFNLLDINPKKINDLKSLVQKYVPLNDQSFYNRMFQNITTVEVEDLNNSGEVNKNRDEGNIYTPSIWYYNKLSFLLDYTKPRKSMDSISDQVESDVLHGEICEEEENMFSQFSAHSDIIIEYENDSQIESYSSERTDASSKPSTSTKMQTPKTTQVPRKRKKIEIDAATDAMQNIASI</sequence>
<accession>A0A9P0CE54</accession>
<protein>
    <submittedName>
        <fullName evidence="2">Uncharacterized protein</fullName>
    </submittedName>
</protein>
<reference evidence="2" key="1">
    <citation type="submission" date="2022-01" db="EMBL/GenBank/DDBJ databases">
        <authorList>
            <person name="King R."/>
        </authorList>
    </citation>
    <scope>NUCLEOTIDE SEQUENCE</scope>
</reference>
<evidence type="ECO:0000256" key="1">
    <source>
        <dbReference type="SAM" id="MobiDB-lite"/>
    </source>
</evidence>
<dbReference type="Proteomes" id="UP001153636">
    <property type="component" value="Chromosome 1"/>
</dbReference>
<evidence type="ECO:0000313" key="3">
    <source>
        <dbReference type="Proteomes" id="UP001153636"/>
    </source>
</evidence>
<dbReference type="OrthoDB" id="6774337at2759"/>
<keyword evidence="3" id="KW-1185">Reference proteome</keyword>
<organism evidence="2 3">
    <name type="scientific">Psylliodes chrysocephalus</name>
    <dbReference type="NCBI Taxonomy" id="3402493"/>
    <lineage>
        <taxon>Eukaryota</taxon>
        <taxon>Metazoa</taxon>
        <taxon>Ecdysozoa</taxon>
        <taxon>Arthropoda</taxon>
        <taxon>Hexapoda</taxon>
        <taxon>Insecta</taxon>
        <taxon>Pterygota</taxon>
        <taxon>Neoptera</taxon>
        <taxon>Endopterygota</taxon>
        <taxon>Coleoptera</taxon>
        <taxon>Polyphaga</taxon>
        <taxon>Cucujiformia</taxon>
        <taxon>Chrysomeloidea</taxon>
        <taxon>Chrysomelidae</taxon>
        <taxon>Galerucinae</taxon>
        <taxon>Alticini</taxon>
        <taxon>Psylliodes</taxon>
    </lineage>
</organism>
<evidence type="ECO:0000313" key="2">
    <source>
        <dbReference type="EMBL" id="CAH1099083.1"/>
    </source>
</evidence>
<dbReference type="AlphaFoldDB" id="A0A9P0CE54"/>
<feature type="region of interest" description="Disordered" evidence="1">
    <location>
        <begin position="276"/>
        <end position="312"/>
    </location>
</feature>
<gene>
    <name evidence="2" type="ORF">PSYICH_LOCUS542</name>
</gene>